<comment type="caution">
    <text evidence="3">The sequence shown here is derived from an EMBL/GenBank/DDBJ whole genome shotgun (WGS) entry which is preliminary data.</text>
</comment>
<organism evidence="3 4">
    <name type="scientific">Xenorhabdus beddingii</name>
    <dbReference type="NCBI Taxonomy" id="40578"/>
    <lineage>
        <taxon>Bacteria</taxon>
        <taxon>Pseudomonadati</taxon>
        <taxon>Pseudomonadota</taxon>
        <taxon>Gammaproteobacteria</taxon>
        <taxon>Enterobacterales</taxon>
        <taxon>Morganellaceae</taxon>
        <taxon>Xenorhabdus</taxon>
    </lineage>
</organism>
<evidence type="ECO:0000259" key="2">
    <source>
        <dbReference type="Pfam" id="PF02369"/>
    </source>
</evidence>
<sequence length="140" mass="15912">MSSPEPYDKHTAIADDQDNVLYTVKVRDAADRPVTNTEVKWSVDNGQLVDEQVRTGGQGEATVRLISRKAVVTEDFYSDAKQICQSLGSQIAFRYSLERFYEEWGNFYLYDGWMREFYVTSTDYLAASSGSAEHLAKWAS</sequence>
<name>A0A1Y2SML3_9GAMM</name>
<dbReference type="InterPro" id="IPR008964">
    <property type="entry name" value="Invasin/intimin_cell_adhesion"/>
</dbReference>
<dbReference type="EMBL" id="MUBK01000014">
    <property type="protein sequence ID" value="OTA19828.1"/>
    <property type="molecule type" value="Genomic_DNA"/>
</dbReference>
<dbReference type="Proteomes" id="UP000194204">
    <property type="component" value="Unassembled WGS sequence"/>
</dbReference>
<feature type="domain" description="Big-1" evidence="2">
    <location>
        <begin position="8"/>
        <end position="71"/>
    </location>
</feature>
<gene>
    <name evidence="3" type="ORF">Xbed_01947</name>
</gene>
<proteinExistence type="inferred from homology"/>
<dbReference type="InterPro" id="IPR013783">
    <property type="entry name" value="Ig-like_fold"/>
</dbReference>
<protein>
    <submittedName>
        <fullName evidence="3">Intimin EaeA</fullName>
    </submittedName>
</protein>
<evidence type="ECO:0000313" key="3">
    <source>
        <dbReference type="EMBL" id="OTA19828.1"/>
    </source>
</evidence>
<evidence type="ECO:0000313" key="4">
    <source>
        <dbReference type="Proteomes" id="UP000194204"/>
    </source>
</evidence>
<dbReference type="Gene3D" id="2.60.40.10">
    <property type="entry name" value="Immunoglobulins"/>
    <property type="match status" value="1"/>
</dbReference>
<keyword evidence="4" id="KW-1185">Reference proteome</keyword>
<dbReference type="SUPFAM" id="SSF49373">
    <property type="entry name" value="Invasin/intimin cell-adhesion fragments"/>
    <property type="match status" value="1"/>
</dbReference>
<dbReference type="STRING" id="40578.Xbed_01947"/>
<evidence type="ECO:0000256" key="1">
    <source>
        <dbReference type="ARBA" id="ARBA00010116"/>
    </source>
</evidence>
<comment type="similarity">
    <text evidence="1">Belongs to the intimin/invasin family.</text>
</comment>
<dbReference type="InterPro" id="IPR003344">
    <property type="entry name" value="Big_1_dom"/>
</dbReference>
<dbReference type="Pfam" id="PF02369">
    <property type="entry name" value="Big_1"/>
    <property type="match status" value="1"/>
</dbReference>
<accession>A0A1Y2SML3</accession>
<dbReference type="RefSeq" id="WP_086112726.1">
    <property type="nucleotide sequence ID" value="NZ_CAWNHF010000046.1"/>
</dbReference>
<dbReference type="AlphaFoldDB" id="A0A1Y2SML3"/>
<reference evidence="3 4" key="1">
    <citation type="submission" date="2017-01" db="EMBL/GenBank/DDBJ databases">
        <title>Deconstructing symbiosis and pathogenesis requirements using a combined genomic-metabolomic approach.</title>
        <authorList>
            <person name="Tobias N.J."/>
            <person name="Wolff H."/>
            <person name="Djahanschiri B."/>
            <person name="Ebersberger I."/>
            <person name="Bode H.B."/>
        </authorList>
    </citation>
    <scope>NUCLEOTIDE SEQUENCE [LARGE SCALE GENOMIC DNA]</scope>
    <source>
        <strain evidence="3 4">DSM 4764</strain>
    </source>
</reference>